<dbReference type="Proteomes" id="UP000887565">
    <property type="component" value="Unplaced"/>
</dbReference>
<evidence type="ECO:0000313" key="1">
    <source>
        <dbReference type="Proteomes" id="UP000887565"/>
    </source>
</evidence>
<dbReference type="AlphaFoldDB" id="A0A915J122"/>
<sequence length="96" mass="10883">TIAYSGLKIRARGYVEQENVELAASGCNSRDDPDYLIAKENREFGLTRARAGYGLNPFRHQNPPNADSVIHKPLLAKIRLKICGFRGLHLRVRIFF</sequence>
<evidence type="ECO:0000313" key="2">
    <source>
        <dbReference type="WBParaSite" id="nRc.2.0.1.t20161-RA"/>
    </source>
</evidence>
<proteinExistence type="predicted"/>
<organism evidence="1 2">
    <name type="scientific">Romanomermis culicivorax</name>
    <name type="common">Nematode worm</name>
    <dbReference type="NCBI Taxonomy" id="13658"/>
    <lineage>
        <taxon>Eukaryota</taxon>
        <taxon>Metazoa</taxon>
        <taxon>Ecdysozoa</taxon>
        <taxon>Nematoda</taxon>
        <taxon>Enoplea</taxon>
        <taxon>Dorylaimia</taxon>
        <taxon>Mermithida</taxon>
        <taxon>Mermithoidea</taxon>
        <taxon>Mermithidae</taxon>
        <taxon>Romanomermis</taxon>
    </lineage>
</organism>
<reference evidence="2" key="1">
    <citation type="submission" date="2022-11" db="UniProtKB">
        <authorList>
            <consortium name="WormBaseParasite"/>
        </authorList>
    </citation>
    <scope>IDENTIFICATION</scope>
</reference>
<protein>
    <submittedName>
        <fullName evidence="2">Uncharacterized protein</fullName>
    </submittedName>
</protein>
<accession>A0A915J122</accession>
<name>A0A915J122_ROMCU</name>
<dbReference type="WBParaSite" id="nRc.2.0.1.t20161-RA">
    <property type="protein sequence ID" value="nRc.2.0.1.t20161-RA"/>
    <property type="gene ID" value="nRc.2.0.1.g20161"/>
</dbReference>
<keyword evidence="1" id="KW-1185">Reference proteome</keyword>